<evidence type="ECO:0008006" key="3">
    <source>
        <dbReference type="Google" id="ProtNLM"/>
    </source>
</evidence>
<protein>
    <recommendedName>
        <fullName evidence="3">Phosphotransferase enzyme family protein</fullName>
    </recommendedName>
</protein>
<evidence type="ECO:0000313" key="1">
    <source>
        <dbReference type="EMBL" id="OGM47788.1"/>
    </source>
</evidence>
<dbReference type="PANTHER" id="PTHR21310:SF37">
    <property type="entry name" value="AMINOGLYCOSIDE PHOSPHOTRANSFERASE DOMAIN-CONTAINING PROTEIN"/>
    <property type="match status" value="1"/>
</dbReference>
<name>A0A1F8A920_9EURO</name>
<sequence length="556" mass="63194">MPSLILRPSHEDTQIALAPAALLDASGSQSSAPLFDHLMPLNQLNSLTHVKSTNCSYISIETLSDTMDTNALIDLVHEVQGAIWVDKINETHRAGRLCEWVSTFHPDKLLCKLEGTFHHGAFNAGVKMAFNDGMAWMVRFPRVGMVCDDYTDEKVAMEVTALDLVRQRTTIPVPRVWAWGPASSNSLGLGPFIIMDFINGISLSDLLRDPHAECPTRVIREDISDDDIGFIYRQLANFLLQLFKLDFDSIGSLPSAQAEAEDTTRSRPLTFKVHHILQDGGVDTFGDRAQGFTTTTQYFQYLAEQDWEQLRHQKNSIFGKYNAKTKYLAFKVLKTFIPDLIHAKYDRGKFKLICDDLGLANLIVRGKGDFTVVGVVDLEWSYIGPAQLFGSAPWWLLQDRPVNTAWEYQDGEPPRVASRYFKYLDIFVRVLEEEEAKLPDHKEKELSCLIKWSRESGAMWLHMLLSSGFNDHHSFPFVQLRQHLGTEWAKREEELDDEEEHTAFALQKITELERYDEALAKLEENKVLMDNGNMTKEEFITRALAEGDYFSSSKGS</sequence>
<dbReference type="SUPFAM" id="SSF56112">
    <property type="entry name" value="Protein kinase-like (PK-like)"/>
    <property type="match status" value="1"/>
</dbReference>
<keyword evidence="2" id="KW-1185">Reference proteome</keyword>
<dbReference type="OrthoDB" id="5412996at2759"/>
<accession>A0A1F8A920</accession>
<dbReference type="InterPro" id="IPR051678">
    <property type="entry name" value="AGP_Transferase"/>
</dbReference>
<dbReference type="EMBL" id="LYCR01000020">
    <property type="protein sequence ID" value="OGM47788.1"/>
    <property type="molecule type" value="Genomic_DNA"/>
</dbReference>
<dbReference type="PANTHER" id="PTHR21310">
    <property type="entry name" value="AMINOGLYCOSIDE PHOSPHOTRANSFERASE-RELATED-RELATED"/>
    <property type="match status" value="1"/>
</dbReference>
<evidence type="ECO:0000313" key="2">
    <source>
        <dbReference type="Proteomes" id="UP000179179"/>
    </source>
</evidence>
<organism evidence="1 2">
    <name type="scientific">Aspergillus bombycis</name>
    <dbReference type="NCBI Taxonomy" id="109264"/>
    <lineage>
        <taxon>Eukaryota</taxon>
        <taxon>Fungi</taxon>
        <taxon>Dikarya</taxon>
        <taxon>Ascomycota</taxon>
        <taxon>Pezizomycotina</taxon>
        <taxon>Eurotiomycetes</taxon>
        <taxon>Eurotiomycetidae</taxon>
        <taxon>Eurotiales</taxon>
        <taxon>Aspergillaceae</taxon>
        <taxon>Aspergillus</taxon>
    </lineage>
</organism>
<comment type="caution">
    <text evidence="1">The sequence shown here is derived from an EMBL/GenBank/DDBJ whole genome shotgun (WGS) entry which is preliminary data.</text>
</comment>
<proteinExistence type="predicted"/>
<dbReference type="RefSeq" id="XP_022391505.1">
    <property type="nucleotide sequence ID" value="XM_022530455.1"/>
</dbReference>
<dbReference type="Proteomes" id="UP000179179">
    <property type="component" value="Unassembled WGS sequence"/>
</dbReference>
<reference evidence="1 2" key="1">
    <citation type="journal article" date="2016" name="Genome Biol. Evol.">
        <title>Draft genome sequence of an aflatoxigenic Aspergillus species, A. bombycis.</title>
        <authorList>
            <person name="Moore G.G."/>
            <person name="Mack B.M."/>
            <person name="Beltz S.B."/>
            <person name="Gilbert M.K."/>
        </authorList>
    </citation>
    <scope>NUCLEOTIDE SEQUENCE [LARGE SCALE GENOMIC DNA]</scope>
    <source>
        <strain evidence="2">NRRL 26010</strain>
    </source>
</reference>
<gene>
    <name evidence="1" type="ORF">ABOM_003325</name>
</gene>
<dbReference type="GeneID" id="34446715"/>
<dbReference type="InterPro" id="IPR011009">
    <property type="entry name" value="Kinase-like_dom_sf"/>
</dbReference>
<dbReference type="AlphaFoldDB" id="A0A1F8A920"/>